<dbReference type="PATRIC" id="fig|1122207.3.peg.2780"/>
<dbReference type="STRING" id="1122207.MUS1_05800"/>
<accession>X7E177</accession>
<dbReference type="EMBL" id="JAMB01000014">
    <property type="protein sequence ID" value="ETX09829.1"/>
    <property type="molecule type" value="Genomic_DNA"/>
</dbReference>
<reference evidence="1 2" key="1">
    <citation type="submission" date="2014-01" db="EMBL/GenBank/DDBJ databases">
        <title>Marinomonas ushuaiensis DSM 15871 Genome Sequencing.</title>
        <authorList>
            <person name="Lai Q."/>
            <person name="Shao Z.S."/>
        </authorList>
    </citation>
    <scope>NUCLEOTIDE SEQUENCE [LARGE SCALE GENOMIC DNA]</scope>
    <source>
        <strain evidence="1 2">DSM 15871</strain>
    </source>
</reference>
<dbReference type="RefSeq" id="WP_036163425.1">
    <property type="nucleotide sequence ID" value="NZ_JAMB01000014.1"/>
</dbReference>
<name>X7E177_9GAMM</name>
<comment type="caution">
    <text evidence="1">The sequence shown here is derived from an EMBL/GenBank/DDBJ whole genome shotgun (WGS) entry which is preliminary data.</text>
</comment>
<sequence>MYQPLERFSKQWIFKRNDPKVEQEDLERIHLLSEQRASQIWLSYISDEQIHPDHFTDRDWLKKTNSQLEITKVQWERTWDSDKEALPEDVLAHFSTWGEDTLVFFCCHNELVFELPWGVFKRAWKAFLFLDNGPVLVGKKKKQAAQFHSNGWVNLLLRES</sequence>
<dbReference type="Proteomes" id="UP000054058">
    <property type="component" value="Unassembled WGS sequence"/>
</dbReference>
<keyword evidence="2" id="KW-1185">Reference proteome</keyword>
<evidence type="ECO:0000313" key="2">
    <source>
        <dbReference type="Proteomes" id="UP000054058"/>
    </source>
</evidence>
<evidence type="ECO:0000313" key="1">
    <source>
        <dbReference type="EMBL" id="ETX09829.1"/>
    </source>
</evidence>
<dbReference type="OrthoDB" id="6687905at2"/>
<organism evidence="1 2">
    <name type="scientific">Marinomonas ushuaiensis DSM 15871</name>
    <dbReference type="NCBI Taxonomy" id="1122207"/>
    <lineage>
        <taxon>Bacteria</taxon>
        <taxon>Pseudomonadati</taxon>
        <taxon>Pseudomonadota</taxon>
        <taxon>Gammaproteobacteria</taxon>
        <taxon>Oceanospirillales</taxon>
        <taxon>Oceanospirillaceae</taxon>
        <taxon>Marinomonas</taxon>
    </lineage>
</organism>
<gene>
    <name evidence="1" type="ORF">MUS1_05800</name>
</gene>
<dbReference type="AlphaFoldDB" id="X7E177"/>
<protein>
    <recommendedName>
        <fullName evidence="3">DUF2947 domain-containing protein</fullName>
    </recommendedName>
</protein>
<dbReference type="eggNOG" id="ENOG5031F7Z">
    <property type="taxonomic scope" value="Bacteria"/>
</dbReference>
<evidence type="ECO:0008006" key="3">
    <source>
        <dbReference type="Google" id="ProtNLM"/>
    </source>
</evidence>
<dbReference type="Pfam" id="PF11163">
    <property type="entry name" value="DUF2947"/>
    <property type="match status" value="1"/>
</dbReference>
<proteinExistence type="predicted"/>
<dbReference type="InterPro" id="IPR021334">
    <property type="entry name" value="DUF2947"/>
</dbReference>